<dbReference type="EMBL" id="CP029193">
    <property type="protein sequence ID" value="QES28125.1"/>
    <property type="molecule type" value="Genomic_DNA"/>
</dbReference>
<organism evidence="1 2">
    <name type="scientific">Streptomyces venezuelae</name>
    <dbReference type="NCBI Taxonomy" id="54571"/>
    <lineage>
        <taxon>Bacteria</taxon>
        <taxon>Bacillati</taxon>
        <taxon>Actinomycetota</taxon>
        <taxon>Actinomycetes</taxon>
        <taxon>Kitasatosporales</taxon>
        <taxon>Streptomycetaceae</taxon>
        <taxon>Streptomyces</taxon>
    </lineage>
</organism>
<proteinExistence type="predicted"/>
<dbReference type="AlphaFoldDB" id="A0A5P2BC70"/>
<reference evidence="1 2" key="1">
    <citation type="submission" date="2018-05" db="EMBL/GenBank/DDBJ databases">
        <title>Streptomyces venezuelae.</title>
        <authorList>
            <person name="Kim W."/>
            <person name="Lee N."/>
            <person name="Cho B.-K."/>
        </authorList>
    </citation>
    <scope>NUCLEOTIDE SEQUENCE [LARGE SCALE GENOMIC DNA]</scope>
    <source>
        <strain evidence="1 2">ATCC 14583</strain>
    </source>
</reference>
<keyword evidence="2" id="KW-1185">Reference proteome</keyword>
<evidence type="ECO:0000313" key="2">
    <source>
        <dbReference type="Proteomes" id="UP000323046"/>
    </source>
</evidence>
<sequence length="90" mass="9774">MTRLADEDVPLAVGQMAGRGPWVLRLADGSAKTLRIVWNQGKSPGCLTLFRADSGAGEELSEPEHTQETIRVAGPGYLLLDARRWTLDIA</sequence>
<name>A0A5P2BC70_STRVZ</name>
<protein>
    <submittedName>
        <fullName evidence="1">Uncharacterized protein</fullName>
    </submittedName>
</protein>
<gene>
    <name evidence="1" type="ORF">DEJ47_18355</name>
</gene>
<evidence type="ECO:0000313" key="1">
    <source>
        <dbReference type="EMBL" id="QES28125.1"/>
    </source>
</evidence>
<accession>A0A5P2BC70</accession>
<dbReference type="Proteomes" id="UP000323046">
    <property type="component" value="Chromosome"/>
</dbReference>